<evidence type="ECO:0000313" key="2">
    <source>
        <dbReference type="EMBL" id="KAJ8390389.1"/>
    </source>
</evidence>
<feature type="region of interest" description="Disordered" evidence="1">
    <location>
        <begin position="34"/>
        <end position="79"/>
    </location>
</feature>
<organism evidence="2 3">
    <name type="scientific">Aldrovandia affinis</name>
    <dbReference type="NCBI Taxonomy" id="143900"/>
    <lineage>
        <taxon>Eukaryota</taxon>
        <taxon>Metazoa</taxon>
        <taxon>Chordata</taxon>
        <taxon>Craniata</taxon>
        <taxon>Vertebrata</taxon>
        <taxon>Euteleostomi</taxon>
        <taxon>Actinopterygii</taxon>
        <taxon>Neopterygii</taxon>
        <taxon>Teleostei</taxon>
        <taxon>Notacanthiformes</taxon>
        <taxon>Halosauridae</taxon>
        <taxon>Aldrovandia</taxon>
    </lineage>
</organism>
<evidence type="ECO:0000313" key="3">
    <source>
        <dbReference type="Proteomes" id="UP001221898"/>
    </source>
</evidence>
<evidence type="ECO:0000256" key="1">
    <source>
        <dbReference type="SAM" id="MobiDB-lite"/>
    </source>
</evidence>
<sequence>MDTRFSAISQRGSVGVPLGLAGSGTSARLARAARTQGQPLPCGKPCGSPSPHPAGGACLTGTGPGRAKPPKPRASPLLRNTVRGTPISLGRALATEGQGEEVLGGRWDLLAISMAPFLPLPLARVTASILGRPALGAPRDEPSAR</sequence>
<dbReference type="Proteomes" id="UP001221898">
    <property type="component" value="Unassembled WGS sequence"/>
</dbReference>
<reference evidence="2" key="1">
    <citation type="journal article" date="2023" name="Science">
        <title>Genome structures resolve the early diversification of teleost fishes.</title>
        <authorList>
            <person name="Parey E."/>
            <person name="Louis A."/>
            <person name="Montfort J."/>
            <person name="Bouchez O."/>
            <person name="Roques C."/>
            <person name="Iampietro C."/>
            <person name="Lluch J."/>
            <person name="Castinel A."/>
            <person name="Donnadieu C."/>
            <person name="Desvignes T."/>
            <person name="Floi Bucao C."/>
            <person name="Jouanno E."/>
            <person name="Wen M."/>
            <person name="Mejri S."/>
            <person name="Dirks R."/>
            <person name="Jansen H."/>
            <person name="Henkel C."/>
            <person name="Chen W.J."/>
            <person name="Zahm M."/>
            <person name="Cabau C."/>
            <person name="Klopp C."/>
            <person name="Thompson A.W."/>
            <person name="Robinson-Rechavi M."/>
            <person name="Braasch I."/>
            <person name="Lecointre G."/>
            <person name="Bobe J."/>
            <person name="Postlethwait J.H."/>
            <person name="Berthelot C."/>
            <person name="Roest Crollius H."/>
            <person name="Guiguen Y."/>
        </authorList>
    </citation>
    <scope>NUCLEOTIDE SEQUENCE</scope>
    <source>
        <strain evidence="2">NC1722</strain>
    </source>
</reference>
<keyword evidence="3" id="KW-1185">Reference proteome</keyword>
<proteinExistence type="predicted"/>
<comment type="caution">
    <text evidence="2">The sequence shown here is derived from an EMBL/GenBank/DDBJ whole genome shotgun (WGS) entry which is preliminary data.</text>
</comment>
<dbReference type="AlphaFoldDB" id="A0AAD7WC09"/>
<dbReference type="EMBL" id="JAINUG010000170">
    <property type="protein sequence ID" value="KAJ8390389.1"/>
    <property type="molecule type" value="Genomic_DNA"/>
</dbReference>
<accession>A0AAD7WC09</accession>
<name>A0AAD7WC09_9TELE</name>
<protein>
    <submittedName>
        <fullName evidence="2">Uncharacterized protein</fullName>
    </submittedName>
</protein>
<gene>
    <name evidence="2" type="ORF">AAFF_G00107830</name>
</gene>